<dbReference type="RefSeq" id="WP_185694579.1">
    <property type="nucleotide sequence ID" value="NZ_JACHVA010000137.1"/>
</dbReference>
<accession>A0A7X1B1L6</accession>
<feature type="transmembrane region" description="Helical" evidence="1">
    <location>
        <begin position="92"/>
        <end position="113"/>
    </location>
</feature>
<keyword evidence="1" id="KW-0472">Membrane</keyword>
<keyword evidence="1" id="KW-0812">Transmembrane</keyword>
<feature type="transmembrane region" description="Helical" evidence="1">
    <location>
        <begin position="155"/>
        <end position="175"/>
    </location>
</feature>
<gene>
    <name evidence="2" type="ORF">H5P30_19435</name>
</gene>
<feature type="transmembrane region" description="Helical" evidence="1">
    <location>
        <begin position="195"/>
        <end position="215"/>
    </location>
</feature>
<dbReference type="InterPro" id="IPR036927">
    <property type="entry name" value="Cyt_c_oxase-like_su1_sf"/>
</dbReference>
<keyword evidence="1" id="KW-1133">Transmembrane helix</keyword>
<dbReference type="Proteomes" id="UP000525652">
    <property type="component" value="Unassembled WGS sequence"/>
</dbReference>
<evidence type="ECO:0008006" key="4">
    <source>
        <dbReference type="Google" id="ProtNLM"/>
    </source>
</evidence>
<name>A0A7X1B1L6_9BACT</name>
<comment type="caution">
    <text evidence="2">The sequence shown here is derived from an EMBL/GenBank/DDBJ whole genome shotgun (WGS) entry which is preliminary data.</text>
</comment>
<feature type="transmembrane region" description="Helical" evidence="1">
    <location>
        <begin position="256"/>
        <end position="274"/>
    </location>
</feature>
<feature type="transmembrane region" description="Helical" evidence="1">
    <location>
        <begin position="322"/>
        <end position="343"/>
    </location>
</feature>
<evidence type="ECO:0000256" key="1">
    <source>
        <dbReference type="SAM" id="Phobius"/>
    </source>
</evidence>
<feature type="transmembrane region" description="Helical" evidence="1">
    <location>
        <begin position="20"/>
        <end position="41"/>
    </location>
</feature>
<dbReference type="AlphaFoldDB" id="A0A7X1B1L6"/>
<protein>
    <recommendedName>
        <fullName evidence="4">Cytochrome oxidase subunit I profile domain-containing protein</fullName>
    </recommendedName>
</protein>
<feature type="transmembrane region" description="Helical" evidence="1">
    <location>
        <begin position="286"/>
        <end position="310"/>
    </location>
</feature>
<keyword evidence="3" id="KW-1185">Reference proteome</keyword>
<feature type="transmembrane region" description="Helical" evidence="1">
    <location>
        <begin position="396"/>
        <end position="415"/>
    </location>
</feature>
<dbReference type="SUPFAM" id="SSF81442">
    <property type="entry name" value="Cytochrome c oxidase subunit I-like"/>
    <property type="match status" value="1"/>
</dbReference>
<evidence type="ECO:0000313" key="2">
    <source>
        <dbReference type="EMBL" id="MBC2603959.1"/>
    </source>
</evidence>
<sequence>MEPDLLWSRRLQRATGIYSLGWLLLANLVGLWLATLLVWPGAGKWVGELTYGRWMPLHMDWQLYGWCSLPLVGLLMSFFLKSGDGAEVHLGFLSWSTALVVGGALSLLGVVSGKLFLNWAGVGRVVFPAAQVLLWGILVAASWRRWRTCRRWDRVQSLHAVLLIVLLASPIALFLTSGSETYPPIDPESGGATGHSLLASSLGMIGIFGILPWVLRVPRVGAGRKIVRVYAGAFIVSLGIWAVLDHGNASNRSIGQNLGLGVLLGWVPLTLAYYRAFAWQGAIRRWLWAFLFWWGLLTLTGFITFLPGVLDWLKFTNGLVAHAHLAMAGMVSALNMLILGSLGKSGKGDPWADASAFWIWQVGTLLYVVSMMVQGVREGLDPTVLFGPNPTTEVFYRFRWFAGVLLVSANLRWIYCLARGWLVRPVVAEVLVKGVCRG</sequence>
<evidence type="ECO:0000313" key="3">
    <source>
        <dbReference type="Proteomes" id="UP000525652"/>
    </source>
</evidence>
<feature type="transmembrane region" description="Helical" evidence="1">
    <location>
        <begin position="227"/>
        <end position="244"/>
    </location>
</feature>
<proteinExistence type="predicted"/>
<reference evidence="2 3" key="1">
    <citation type="submission" date="2020-07" db="EMBL/GenBank/DDBJ databases">
        <authorList>
            <person name="Feng X."/>
        </authorList>
    </citation>
    <scope>NUCLEOTIDE SEQUENCE [LARGE SCALE GENOMIC DNA]</scope>
    <source>
        <strain evidence="2 3">JCM14086</strain>
    </source>
</reference>
<organism evidence="2 3">
    <name type="scientific">Puniceicoccus vermicola</name>
    <dbReference type="NCBI Taxonomy" id="388746"/>
    <lineage>
        <taxon>Bacteria</taxon>
        <taxon>Pseudomonadati</taxon>
        <taxon>Verrucomicrobiota</taxon>
        <taxon>Opitutia</taxon>
        <taxon>Puniceicoccales</taxon>
        <taxon>Puniceicoccaceae</taxon>
        <taxon>Puniceicoccus</taxon>
    </lineage>
</organism>
<feature type="transmembrane region" description="Helical" evidence="1">
    <location>
        <begin position="61"/>
        <end position="80"/>
    </location>
</feature>
<dbReference type="EMBL" id="JACHVA010000137">
    <property type="protein sequence ID" value="MBC2603959.1"/>
    <property type="molecule type" value="Genomic_DNA"/>
</dbReference>
<feature type="transmembrane region" description="Helical" evidence="1">
    <location>
        <begin position="125"/>
        <end position="143"/>
    </location>
</feature>
<feature type="transmembrane region" description="Helical" evidence="1">
    <location>
        <begin position="355"/>
        <end position="376"/>
    </location>
</feature>
<dbReference type="Gene3D" id="1.20.210.10">
    <property type="entry name" value="Cytochrome c oxidase-like, subunit I domain"/>
    <property type="match status" value="1"/>
</dbReference>